<sequence>MPLFVDYSPELSQIDALCALLATFVLNGTQLAEKHKF</sequence>
<accession>M7MFN1</accession>
<evidence type="ECO:0000313" key="1">
    <source>
        <dbReference type="EMBL" id="EMQ93881.1"/>
    </source>
</evidence>
<dbReference type="AlphaFoldDB" id="M7MFN1"/>
<comment type="caution">
    <text evidence="1">The sequence shown here is derived from an EMBL/GenBank/DDBJ whole genome shotgun (WGS) entry which is preliminary data.</text>
</comment>
<dbReference type="PATRIC" id="fig|1137281.3.peg.2648"/>
<proteinExistence type="predicted"/>
<protein>
    <submittedName>
        <fullName evidence="1">Uncharacterized protein</fullName>
    </submittedName>
</protein>
<dbReference type="EMBL" id="ANLA01000024">
    <property type="protein sequence ID" value="EMQ93881.1"/>
    <property type="molecule type" value="Genomic_DNA"/>
</dbReference>
<organism evidence="1 2">
    <name type="scientific">Xanthomarina gelatinilytica</name>
    <dbReference type="NCBI Taxonomy" id="1137281"/>
    <lineage>
        <taxon>Bacteria</taxon>
        <taxon>Pseudomonadati</taxon>
        <taxon>Bacteroidota</taxon>
        <taxon>Flavobacteriia</taxon>
        <taxon>Flavobacteriales</taxon>
        <taxon>Flavobacteriaceae</taxon>
        <taxon>Xanthomarina</taxon>
    </lineage>
</organism>
<gene>
    <name evidence="1" type="ORF">D778_01291</name>
</gene>
<keyword evidence="2" id="KW-1185">Reference proteome</keyword>
<evidence type="ECO:0000313" key="2">
    <source>
        <dbReference type="Proteomes" id="UP000012024"/>
    </source>
</evidence>
<name>M7MFN1_9FLAO</name>
<reference evidence="1 2" key="1">
    <citation type="submission" date="2012-12" db="EMBL/GenBank/DDBJ databases">
        <title>Genome assembly of Formosa sp. AK20.</title>
        <authorList>
            <person name="Kumar R."/>
            <person name="Khatri I."/>
            <person name="Vaidya B."/>
            <person name="Subramanian S."/>
            <person name="Pinnaka A."/>
        </authorList>
    </citation>
    <scope>NUCLEOTIDE SEQUENCE [LARGE SCALE GENOMIC DNA]</scope>
    <source>
        <strain evidence="1 2">AK20</strain>
    </source>
</reference>
<dbReference type="Proteomes" id="UP000012024">
    <property type="component" value="Unassembled WGS sequence"/>
</dbReference>